<keyword evidence="4" id="KW-0812">Transmembrane</keyword>
<dbReference type="Proteomes" id="UP001243298">
    <property type="component" value="Unassembled WGS sequence"/>
</dbReference>
<comment type="similarity">
    <text evidence="1 3">Belongs to the N-Me-Phe pilin family.</text>
</comment>
<dbReference type="PANTHER" id="PTHR30093:SF34">
    <property type="entry name" value="PREPILIN PEPTIDASE-DEPENDENT PROTEIN D"/>
    <property type="match status" value="1"/>
</dbReference>
<proteinExistence type="inferred from homology"/>
<name>A0ABT6IQB9_9GAMM</name>
<keyword evidence="4" id="KW-1133">Transmembrane helix</keyword>
<comment type="caution">
    <text evidence="5">The sequence shown here is derived from an EMBL/GenBank/DDBJ whole genome shotgun (WGS) entry which is preliminary data.</text>
</comment>
<evidence type="ECO:0000313" key="6">
    <source>
        <dbReference type="Proteomes" id="UP001243298"/>
    </source>
</evidence>
<keyword evidence="4" id="KW-0472">Membrane</keyword>
<dbReference type="Pfam" id="PF00114">
    <property type="entry name" value="Pilin"/>
    <property type="match status" value="1"/>
</dbReference>
<gene>
    <name evidence="5" type="ORF">CUR83_02325</name>
</gene>
<evidence type="ECO:0000256" key="2">
    <source>
        <dbReference type="ARBA" id="ARBA00022481"/>
    </source>
</evidence>
<sequence>MNAQKGFTLIELMIVVAIIGILAAIAIPQYQNYTARAQATEAVTLLGGLKTPIVEGISSNGLDACSNAAPVPAVVATDGTITTPAKEPGALYEITKTGKYVGSVTATPTADATNGNTCAVQATFNTDGLSSQVAGKTVTYTYNEKTGTWNCKSNLDQRVRPKTCEAA</sequence>
<keyword evidence="3" id="KW-0281">Fimbrium</keyword>
<keyword evidence="6" id="KW-1185">Reference proteome</keyword>
<protein>
    <submittedName>
        <fullName evidence="5">Prepilin-type cleavage/methylation domain-containing protein</fullName>
    </submittedName>
</protein>
<dbReference type="InterPro" id="IPR001082">
    <property type="entry name" value="Pilin"/>
</dbReference>
<dbReference type="EMBL" id="PGFT01000001">
    <property type="protein sequence ID" value="MDH4903923.1"/>
    <property type="molecule type" value="Genomic_DNA"/>
</dbReference>
<dbReference type="Pfam" id="PF07963">
    <property type="entry name" value="N_methyl"/>
    <property type="match status" value="1"/>
</dbReference>
<dbReference type="SUPFAM" id="SSF54523">
    <property type="entry name" value="Pili subunits"/>
    <property type="match status" value="1"/>
</dbReference>
<dbReference type="InterPro" id="IPR045584">
    <property type="entry name" value="Pilin-like"/>
</dbReference>
<dbReference type="Gene3D" id="3.30.700.10">
    <property type="entry name" value="Glycoprotein, Type 4 Pilin"/>
    <property type="match status" value="1"/>
</dbReference>
<accession>A0ABT6IQB9</accession>
<dbReference type="PROSITE" id="PS00409">
    <property type="entry name" value="PROKAR_NTER_METHYL"/>
    <property type="match status" value="1"/>
</dbReference>
<evidence type="ECO:0000256" key="3">
    <source>
        <dbReference type="RuleBase" id="RU000389"/>
    </source>
</evidence>
<dbReference type="NCBIfam" id="TIGR02532">
    <property type="entry name" value="IV_pilin_GFxxxE"/>
    <property type="match status" value="1"/>
</dbReference>
<evidence type="ECO:0000313" key="5">
    <source>
        <dbReference type="EMBL" id="MDH4903923.1"/>
    </source>
</evidence>
<organism evidence="5 6">
    <name type="scientific">Psychrobacter pocilloporae</name>
    <dbReference type="NCBI Taxonomy" id="1775882"/>
    <lineage>
        <taxon>Bacteria</taxon>
        <taxon>Pseudomonadati</taxon>
        <taxon>Pseudomonadota</taxon>
        <taxon>Gammaproteobacteria</taxon>
        <taxon>Moraxellales</taxon>
        <taxon>Moraxellaceae</taxon>
        <taxon>Psychrobacter</taxon>
    </lineage>
</organism>
<dbReference type="InterPro" id="IPR012902">
    <property type="entry name" value="N_methyl_site"/>
</dbReference>
<dbReference type="PANTHER" id="PTHR30093">
    <property type="entry name" value="GENERAL SECRETION PATHWAY PROTEIN G"/>
    <property type="match status" value="1"/>
</dbReference>
<reference evidence="5 6" key="1">
    <citation type="submission" date="2017-11" db="EMBL/GenBank/DDBJ databases">
        <title>Whole genome sequencing of Psychrobacter pocilloporae S6-60T(=JCM 31058T=LMG 29157T).</title>
        <authorList>
            <person name="Das S.K."/>
        </authorList>
    </citation>
    <scope>NUCLEOTIDE SEQUENCE [LARGE SCALE GENOMIC DNA]</scope>
    <source>
        <strain evidence="5 6">S6-60</strain>
    </source>
</reference>
<evidence type="ECO:0000256" key="4">
    <source>
        <dbReference type="SAM" id="Phobius"/>
    </source>
</evidence>
<evidence type="ECO:0000256" key="1">
    <source>
        <dbReference type="ARBA" id="ARBA00005233"/>
    </source>
</evidence>
<dbReference type="RefSeq" id="WP_284718991.1">
    <property type="nucleotide sequence ID" value="NZ_PGFT01000001.1"/>
</dbReference>
<keyword evidence="2" id="KW-0488">Methylation</keyword>
<feature type="transmembrane region" description="Helical" evidence="4">
    <location>
        <begin position="6"/>
        <end position="27"/>
    </location>
</feature>